<dbReference type="Pfam" id="PF03447">
    <property type="entry name" value="NAD_binding_3"/>
    <property type="match status" value="1"/>
</dbReference>
<keyword evidence="5 6" id="KW-0520">NAD</keyword>
<reference evidence="9 10" key="1">
    <citation type="submission" date="2019-12" db="EMBL/GenBank/DDBJ databases">
        <authorList>
            <person name="Zhang Y.-J."/>
        </authorList>
    </citation>
    <scope>NUCLEOTIDE SEQUENCE [LARGE SCALE GENOMIC DNA]</scope>
    <source>
        <strain evidence="9 10">H18S-6</strain>
    </source>
</reference>
<dbReference type="EC" id="1.4.1.21" evidence="6"/>
<dbReference type="Gene3D" id="3.30.360.10">
    <property type="entry name" value="Dihydrodipicolinate Reductase, domain 2"/>
    <property type="match status" value="1"/>
</dbReference>
<feature type="binding site" evidence="6">
    <location>
        <position position="120"/>
    </location>
    <ligand>
        <name>NAD(+)</name>
        <dbReference type="ChEBI" id="CHEBI:57540"/>
    </ligand>
</feature>
<dbReference type="HAMAP" id="MF_01265">
    <property type="entry name" value="NadX"/>
    <property type="match status" value="1"/>
</dbReference>
<dbReference type="AlphaFoldDB" id="A0A6A4RC90"/>
<comment type="miscellaneous">
    <text evidence="6">The iminoaspartate product is unstable in aqueous solution and can decompose to oxaloacetate and ammonia.</text>
</comment>
<dbReference type="InterPro" id="IPR036291">
    <property type="entry name" value="NAD(P)-bd_dom_sf"/>
</dbReference>
<proteinExistence type="inferred from homology"/>
<keyword evidence="3 6" id="KW-0521">NADP</keyword>
<dbReference type="GO" id="GO:0016639">
    <property type="term" value="F:oxidoreductase activity, acting on the CH-NH2 group of donors, NAD or NADP as acceptor"/>
    <property type="evidence" value="ECO:0007669"/>
    <property type="project" value="UniProtKB-UniRule"/>
</dbReference>
<dbReference type="NCBIfam" id="NF009827">
    <property type="entry name" value="PRK13303.1-2"/>
    <property type="match status" value="1"/>
</dbReference>
<dbReference type="SUPFAM" id="SSF51735">
    <property type="entry name" value="NAD(P)-binding Rossmann-fold domains"/>
    <property type="match status" value="1"/>
</dbReference>
<comment type="function">
    <text evidence="6">Specifically catalyzes the NAD or NADP-dependent dehydrogenation of L-aspartate to iminoaspartate.</text>
</comment>
<feature type="active site" evidence="6">
    <location>
        <position position="217"/>
    </location>
</feature>
<gene>
    <name evidence="6" type="primary">nadX</name>
    <name evidence="9" type="ORF">GP644_16310</name>
</gene>
<organism evidence="9 10">
    <name type="scientific">Parasedimentitalea maritima</name>
    <dbReference type="NCBI Taxonomy" id="2578117"/>
    <lineage>
        <taxon>Bacteria</taxon>
        <taxon>Pseudomonadati</taxon>
        <taxon>Pseudomonadota</taxon>
        <taxon>Alphaproteobacteria</taxon>
        <taxon>Rhodobacterales</taxon>
        <taxon>Paracoccaceae</taxon>
        <taxon>Parasedimentitalea</taxon>
    </lineage>
</organism>
<dbReference type="InterPro" id="IPR011182">
    <property type="entry name" value="L-Asp_DH"/>
</dbReference>
<evidence type="ECO:0000256" key="6">
    <source>
        <dbReference type="HAMAP-Rule" id="MF_01265"/>
    </source>
</evidence>
<evidence type="ECO:0000256" key="4">
    <source>
        <dbReference type="ARBA" id="ARBA00023002"/>
    </source>
</evidence>
<dbReference type="NCBIfam" id="NF009828">
    <property type="entry name" value="PRK13303.1-3"/>
    <property type="match status" value="1"/>
</dbReference>
<dbReference type="PIRSF" id="PIRSF005227">
    <property type="entry name" value="Asp_dh_NAD_syn"/>
    <property type="match status" value="1"/>
</dbReference>
<dbReference type="GO" id="GO:0009435">
    <property type="term" value="P:NAD+ biosynthetic process"/>
    <property type="evidence" value="ECO:0007669"/>
    <property type="project" value="UniProtKB-UniRule"/>
</dbReference>
<sequence>MKIALLGNGAISRYVQQAILKQGLHIEAFLLRPQRLDENHQGVASDPAIVSSVTALPPDITHLIDCAGHQGLAEHGPAALRAGLDVITVSIGALADPDLYDDLVSSATKGGSRLHLASGAIGALDTLRAARSGQLDSVRYTGRKPPQGWIGSPAELILDLQSPLPGAQTHFTGSARDAALRYPKNANVAAAVALAGVGFDATQVELIADPTISSNIHEICASGDFGSFTFSITGNSLPDNPRSSALAAMSVVAEILAINKPIRS</sequence>
<dbReference type="PANTHER" id="PTHR31873:SF6">
    <property type="entry name" value="ASPARTATE DEHYDROGENASE DOMAIN-CONTAINING PROTEIN"/>
    <property type="match status" value="1"/>
</dbReference>
<evidence type="ECO:0000256" key="5">
    <source>
        <dbReference type="ARBA" id="ARBA00023027"/>
    </source>
</evidence>
<feature type="binding site" evidence="6">
    <location>
        <position position="187"/>
    </location>
    <ligand>
        <name>NAD(+)</name>
        <dbReference type="ChEBI" id="CHEBI:57540"/>
    </ligand>
</feature>
<protein>
    <recommendedName>
        <fullName evidence="6">L-aspartate dehydrogenase</fullName>
        <ecNumber evidence="6">1.4.1.21</ecNumber>
    </recommendedName>
</protein>
<comment type="caution">
    <text evidence="9">The sequence shown here is derived from an EMBL/GenBank/DDBJ whole genome shotgun (WGS) entry which is preliminary data.</text>
</comment>
<dbReference type="UniPathway" id="UPA00253">
    <property type="reaction ID" value="UER00456"/>
</dbReference>
<evidence type="ECO:0000256" key="3">
    <source>
        <dbReference type="ARBA" id="ARBA00022857"/>
    </source>
</evidence>
<evidence type="ECO:0000313" key="9">
    <source>
        <dbReference type="EMBL" id="KAE9628197.1"/>
    </source>
</evidence>
<dbReference type="PANTHER" id="PTHR31873">
    <property type="entry name" value="L-ASPARTATE DEHYDROGENASE-RELATED"/>
    <property type="match status" value="1"/>
</dbReference>
<evidence type="ECO:0000259" key="7">
    <source>
        <dbReference type="Pfam" id="PF01958"/>
    </source>
</evidence>
<accession>A0A6A4RC90</accession>
<dbReference type="GO" id="GO:0033735">
    <property type="term" value="F:aspartate dehydrogenase [NAD(P)+] activity"/>
    <property type="evidence" value="ECO:0007669"/>
    <property type="project" value="UniProtKB-EC"/>
</dbReference>
<dbReference type="GO" id="GO:0051287">
    <property type="term" value="F:NAD binding"/>
    <property type="evidence" value="ECO:0007669"/>
    <property type="project" value="UniProtKB-UniRule"/>
</dbReference>
<dbReference type="InterPro" id="IPR020626">
    <property type="entry name" value="Asp_DH_prok"/>
</dbReference>
<name>A0A6A4RC90_9RHOB</name>
<keyword evidence="2 6" id="KW-0662">Pyridine nucleotide biosynthesis</keyword>
<feature type="domain" description="Aspartate dehydrogenase" evidence="7">
    <location>
        <begin position="167"/>
        <end position="252"/>
    </location>
</feature>
<dbReference type="GO" id="GO:0050661">
    <property type="term" value="F:NADP binding"/>
    <property type="evidence" value="ECO:0007669"/>
    <property type="project" value="UniProtKB-UniRule"/>
</dbReference>
<dbReference type="Gene3D" id="3.40.50.720">
    <property type="entry name" value="NAD(P)-binding Rossmann-like Domain"/>
    <property type="match status" value="1"/>
</dbReference>
<evidence type="ECO:0000256" key="1">
    <source>
        <dbReference type="ARBA" id="ARBA00008331"/>
    </source>
</evidence>
<dbReference type="Pfam" id="PF01958">
    <property type="entry name" value="Asp_DH_C"/>
    <property type="match status" value="1"/>
</dbReference>
<feature type="domain" description="Aspartate/homoserine dehydrogenase NAD-binding" evidence="8">
    <location>
        <begin position="7"/>
        <end position="116"/>
    </location>
</feature>
<dbReference type="EMBL" id="WSFO01000010">
    <property type="protein sequence ID" value="KAE9628197.1"/>
    <property type="molecule type" value="Genomic_DNA"/>
</dbReference>
<dbReference type="Proteomes" id="UP000441586">
    <property type="component" value="Unassembled WGS sequence"/>
</dbReference>
<evidence type="ECO:0000259" key="8">
    <source>
        <dbReference type="Pfam" id="PF03447"/>
    </source>
</evidence>
<comment type="pathway">
    <text evidence="6">Cofactor biosynthesis; NAD(+) biosynthesis; iminoaspartate from L-aspartate (dehydrogenase route): step 1/1.</text>
</comment>
<keyword evidence="4 6" id="KW-0560">Oxidoreductase</keyword>
<dbReference type="SUPFAM" id="SSF55347">
    <property type="entry name" value="Glyceraldehyde-3-phosphate dehydrogenase-like, C-terminal domain"/>
    <property type="match status" value="1"/>
</dbReference>
<dbReference type="RefSeq" id="WP_158980444.1">
    <property type="nucleotide sequence ID" value="NZ_WSFO01000010.1"/>
</dbReference>
<comment type="catalytic activity">
    <reaction evidence="6">
        <text>L-aspartate + NADP(+) + H2O = oxaloacetate + NH4(+) + NADPH + H(+)</text>
        <dbReference type="Rhea" id="RHEA:11784"/>
        <dbReference type="ChEBI" id="CHEBI:15377"/>
        <dbReference type="ChEBI" id="CHEBI:15378"/>
        <dbReference type="ChEBI" id="CHEBI:16452"/>
        <dbReference type="ChEBI" id="CHEBI:28938"/>
        <dbReference type="ChEBI" id="CHEBI:29991"/>
        <dbReference type="ChEBI" id="CHEBI:57783"/>
        <dbReference type="ChEBI" id="CHEBI:58349"/>
        <dbReference type="EC" id="1.4.1.21"/>
    </reaction>
</comment>
<dbReference type="InterPro" id="IPR005106">
    <property type="entry name" value="Asp/hSer_DH_NAD-bd"/>
</dbReference>
<dbReference type="InterPro" id="IPR002811">
    <property type="entry name" value="Asp_DH"/>
</dbReference>
<comment type="similarity">
    <text evidence="1 6">Belongs to the L-aspartate dehydrogenase family.</text>
</comment>
<comment type="catalytic activity">
    <reaction evidence="6">
        <text>L-aspartate + NAD(+) + H2O = oxaloacetate + NH4(+) + NADH + H(+)</text>
        <dbReference type="Rhea" id="RHEA:11788"/>
        <dbReference type="ChEBI" id="CHEBI:15377"/>
        <dbReference type="ChEBI" id="CHEBI:15378"/>
        <dbReference type="ChEBI" id="CHEBI:16452"/>
        <dbReference type="ChEBI" id="CHEBI:28938"/>
        <dbReference type="ChEBI" id="CHEBI:29991"/>
        <dbReference type="ChEBI" id="CHEBI:57540"/>
        <dbReference type="ChEBI" id="CHEBI:57945"/>
        <dbReference type="EC" id="1.4.1.21"/>
    </reaction>
</comment>
<evidence type="ECO:0000256" key="2">
    <source>
        <dbReference type="ARBA" id="ARBA00022642"/>
    </source>
</evidence>
<evidence type="ECO:0000313" key="10">
    <source>
        <dbReference type="Proteomes" id="UP000441586"/>
    </source>
</evidence>